<keyword evidence="2" id="KW-0998">Cell outer membrane</keyword>
<dbReference type="InterPro" id="IPR008969">
    <property type="entry name" value="CarboxyPept-like_regulatory"/>
</dbReference>
<evidence type="ECO:0000259" key="4">
    <source>
        <dbReference type="Pfam" id="PF07715"/>
    </source>
</evidence>
<dbReference type="PROSITE" id="PS52016">
    <property type="entry name" value="TONB_DEPENDENT_REC_3"/>
    <property type="match status" value="1"/>
</dbReference>
<proteinExistence type="inferred from homology"/>
<dbReference type="RefSeq" id="WP_036852202.1">
    <property type="nucleotide sequence ID" value="NZ_JQJD01000050.1"/>
</dbReference>
<gene>
    <name evidence="5" type="ORF">HQ35_07535</name>
</gene>
<protein>
    <recommendedName>
        <fullName evidence="4">TonB-dependent receptor plug domain-containing protein</fullName>
    </recommendedName>
</protein>
<dbReference type="NCBIfam" id="TIGR04057">
    <property type="entry name" value="SusC_RagA_signa"/>
    <property type="match status" value="1"/>
</dbReference>
<comment type="subcellular location">
    <subcellularLocation>
        <location evidence="2">Cell outer membrane</location>
        <topology evidence="2">Multi-pass membrane protein</topology>
    </subcellularLocation>
</comment>
<feature type="signal peptide" evidence="3">
    <location>
        <begin position="1"/>
        <end position="21"/>
    </location>
</feature>
<evidence type="ECO:0000256" key="2">
    <source>
        <dbReference type="PROSITE-ProRule" id="PRU01360"/>
    </source>
</evidence>
<dbReference type="Gene3D" id="2.170.130.10">
    <property type="entry name" value="TonB-dependent receptor, plug domain"/>
    <property type="match status" value="1"/>
</dbReference>
<dbReference type="InterPro" id="IPR012910">
    <property type="entry name" value="Plug_dom"/>
</dbReference>
<dbReference type="InterPro" id="IPR023996">
    <property type="entry name" value="TonB-dep_OMP_SusC/RagA"/>
</dbReference>
<dbReference type="InterPro" id="IPR023997">
    <property type="entry name" value="TonB-dep_OMP_SusC/RagA_CS"/>
</dbReference>
<dbReference type="PANTHER" id="PTHR30069">
    <property type="entry name" value="TONB-DEPENDENT OUTER MEMBRANE RECEPTOR"/>
    <property type="match status" value="1"/>
</dbReference>
<organism evidence="5 6">
    <name type="scientific">Porphyromonas cangingivalis</name>
    <dbReference type="NCBI Taxonomy" id="36874"/>
    <lineage>
        <taxon>Bacteria</taxon>
        <taxon>Pseudomonadati</taxon>
        <taxon>Bacteroidota</taxon>
        <taxon>Bacteroidia</taxon>
        <taxon>Bacteroidales</taxon>
        <taxon>Porphyromonadaceae</taxon>
        <taxon>Porphyromonas</taxon>
    </lineage>
</organism>
<dbReference type="Gene3D" id="2.60.40.1120">
    <property type="entry name" value="Carboxypeptidase-like, regulatory domain"/>
    <property type="match status" value="1"/>
</dbReference>
<dbReference type="InterPro" id="IPR039426">
    <property type="entry name" value="TonB-dep_rcpt-like"/>
</dbReference>
<dbReference type="eggNOG" id="COG1629">
    <property type="taxonomic scope" value="Bacteria"/>
</dbReference>
<evidence type="ECO:0000313" key="5">
    <source>
        <dbReference type="EMBL" id="KGN79411.1"/>
    </source>
</evidence>
<keyword evidence="1 3" id="KW-0732">Signal</keyword>
<name>A0A0A2EKQ6_PORCN</name>
<dbReference type="OrthoDB" id="1108421at2"/>
<reference evidence="5 6" key="1">
    <citation type="submission" date="2014-08" db="EMBL/GenBank/DDBJ databases">
        <title>Porphyromonas cangingivalis strain:COT-109_OH1386 Genome sequencing.</title>
        <authorList>
            <person name="Wallis C."/>
            <person name="Deusch O."/>
            <person name="O'Flynn C."/>
            <person name="Davis I."/>
            <person name="Jospin G."/>
            <person name="Darling A.E."/>
            <person name="Coil D.A."/>
            <person name="Alexiev A."/>
            <person name="Horsfall A."/>
            <person name="Kirkwood N."/>
            <person name="Harris S."/>
            <person name="Eisen J.A."/>
        </authorList>
    </citation>
    <scope>NUCLEOTIDE SEQUENCE [LARGE SCALE GENOMIC DNA]</scope>
    <source>
        <strain evidence="6">COT-109 OH1386</strain>
    </source>
</reference>
<dbReference type="STRING" id="36874.HQ34_02245"/>
<keyword evidence="2" id="KW-0813">Transport</keyword>
<dbReference type="SUPFAM" id="SSF56935">
    <property type="entry name" value="Porins"/>
    <property type="match status" value="1"/>
</dbReference>
<dbReference type="PANTHER" id="PTHR30069:SF29">
    <property type="entry name" value="HEMOGLOBIN AND HEMOGLOBIN-HAPTOGLOBIN-BINDING PROTEIN 1-RELATED"/>
    <property type="match status" value="1"/>
</dbReference>
<dbReference type="Pfam" id="PF13715">
    <property type="entry name" value="CarbopepD_reg_2"/>
    <property type="match status" value="1"/>
</dbReference>
<dbReference type="Proteomes" id="UP000030125">
    <property type="component" value="Unassembled WGS sequence"/>
</dbReference>
<keyword evidence="2" id="KW-0472">Membrane</keyword>
<evidence type="ECO:0000256" key="3">
    <source>
        <dbReference type="SAM" id="SignalP"/>
    </source>
</evidence>
<dbReference type="EMBL" id="JQJD01000050">
    <property type="protein sequence ID" value="KGN79411.1"/>
    <property type="molecule type" value="Genomic_DNA"/>
</dbReference>
<evidence type="ECO:0000313" key="6">
    <source>
        <dbReference type="Proteomes" id="UP000030125"/>
    </source>
</evidence>
<feature type="domain" description="TonB-dependent receptor plug" evidence="4">
    <location>
        <begin position="114"/>
        <end position="221"/>
    </location>
</feature>
<dbReference type="GO" id="GO:0015344">
    <property type="term" value="F:siderophore uptake transmembrane transporter activity"/>
    <property type="evidence" value="ECO:0007669"/>
    <property type="project" value="TreeGrafter"/>
</dbReference>
<keyword evidence="6" id="KW-1185">Reference proteome</keyword>
<keyword evidence="2" id="KW-1134">Transmembrane beta strand</keyword>
<keyword evidence="2" id="KW-0812">Transmembrane</keyword>
<accession>A0A0A2EKQ6</accession>
<dbReference type="AlphaFoldDB" id="A0A0A2EKQ6"/>
<dbReference type="InterPro" id="IPR037066">
    <property type="entry name" value="Plug_dom_sf"/>
</dbReference>
<dbReference type="SUPFAM" id="SSF49464">
    <property type="entry name" value="Carboxypeptidase regulatory domain-like"/>
    <property type="match status" value="1"/>
</dbReference>
<dbReference type="NCBIfam" id="TIGR04056">
    <property type="entry name" value="OMP_RagA_SusC"/>
    <property type="match status" value="1"/>
</dbReference>
<dbReference type="Pfam" id="PF07715">
    <property type="entry name" value="Plug"/>
    <property type="match status" value="1"/>
</dbReference>
<dbReference type="GO" id="GO:0009279">
    <property type="term" value="C:cell outer membrane"/>
    <property type="evidence" value="ECO:0007669"/>
    <property type="project" value="UniProtKB-SubCell"/>
</dbReference>
<feature type="chain" id="PRO_5001987049" description="TonB-dependent receptor plug domain-containing protein" evidence="3">
    <location>
        <begin position="22"/>
        <end position="1002"/>
    </location>
</feature>
<dbReference type="GO" id="GO:0044718">
    <property type="term" value="P:siderophore transmembrane transport"/>
    <property type="evidence" value="ECO:0007669"/>
    <property type="project" value="TreeGrafter"/>
</dbReference>
<comment type="similarity">
    <text evidence="2">Belongs to the TonB-dependent receptor family.</text>
</comment>
<evidence type="ECO:0000256" key="1">
    <source>
        <dbReference type="ARBA" id="ARBA00022729"/>
    </source>
</evidence>
<sequence length="1002" mass="111012">MKNRFLMLLSLLMITVGTAFGQAITVKGLVVDENNEPLMGAMVRLKNNAAVGAQTNLQGEFTLKANVGDIIIFSYLGYATQEFPATAKMKVQLKPTSELLEEVVIVGYASKKVAATSASIVKVSSKELAEKPTANIFDAVQGKVAGLQVATSSGEPSATASIRLHGRGSVSSGSSPLYILDGMPVSAGVIQGMNPNDFESMQFLKDAAATSIYGARAANGVIYITTKRGTVADKAKITARAQYGISSLANTSYYDRFQNTDETFKMLEEFGIVTGSALTDMKNKFGKNNTQWYKYFYRNAPTYQADVNVSGGKNETNYFFSLGIFDQRGLRAGSSYNKVNTRLNVNSKLNDYIKLGLNASFVYSDTKTSPYGSNSLGGGLSPFIAPYYTPYDENGNEIFEGVIPAVFLFYNPKYVVTKNVYNTNDVVLNTIGNVTISPFRNFQIRSQLGVTLGYNIYSDLSKPSFLKNAGQGSKTRSFNGSNSLSTNTVADYKFNIEEDHHFTLLAGHEYTASRVDGFGASGTGLVDDNLTLLSAATKDKRITETSYEYAYLSFFGQFGYDYAGKYFVDLVLRNDASSVFGANRRNGLFWSAGLLWKAKKESFLAQVDWIDALDVRLSTGTQGNADIDYYESLALVGNYSQHNGIKGWGLVSPGNPDLGWERQRKTTLGVTFDVFSRLHINVELYDRLTSDMLMDVPYPYTSGLELTGAYAFIKQNIGKYQNRGLDLNITANLLTGKDYEISTYANFNYNKDKVLELFQGRDSWIAPKTGIGYIVGEPIMYVLPIFKDINPKNGYPRWYLPSTDTNGVIHPEVKHTDDGLLTSEYSDGLEQNTGVTRYAPISGGFGLAGNWKGLSLQADFAFILGKHMISNDRYYIENPMKYAGQGFVQDKEVMDYWKKPLQDAKYPSLEYQRKYSEALSYDTRFLENASFMRLKNVTLGYTFQKNLIDKQKVLTGAKIYLTGRNLLTFTKYRGQDPEDNSNVSRGVNPNTKQFTLGVELSF</sequence>
<comment type="caution">
    <text evidence="5">The sequence shown here is derived from an EMBL/GenBank/DDBJ whole genome shotgun (WGS) entry which is preliminary data.</text>
</comment>